<feature type="binding site" evidence="10">
    <location>
        <position position="95"/>
    </location>
    <ligand>
        <name>NAD(+)</name>
        <dbReference type="ChEBI" id="CHEBI:57540"/>
    </ligand>
</feature>
<feature type="binding site" evidence="10">
    <location>
        <position position="34"/>
    </location>
    <ligand>
        <name>NAD(+)</name>
        <dbReference type="ChEBI" id="CHEBI:57540"/>
    </ligand>
</feature>
<sequence length="330" mass="34332">MVKAVVAGASGGIGQPLSLLLKNCQLIDELALYDVVNTPGVAADLSHISTPATVTGYLPKDDGMKGALTGADIVVIPAGIPRKPGMTRDDLFKINAGIVQGLIEGCAKYCPKAFILVISNPVNSTVPIAAEVLKKAGVFDPKKLFGVTTLDVVRAETFVAEITGEKNPGKLNIPVIGGHSGETIVPLFSQSKPSVNIPAEKLDALVNRVQFGGDEVVKAKEGAGSATLSMAYAGYRFAEKVIKATKGEKGIVEPSYVYLPGVDGGDAIAKATGTEYFSVPIELGANGAEKAIDVVSSANDHEKKLLKACYEGLNGNITKGIEFVQNPPSK</sequence>
<accession>A0A6A5K612</accession>
<dbReference type="Pfam" id="PF02866">
    <property type="entry name" value="Ldh_1_C"/>
    <property type="match status" value="1"/>
</dbReference>
<dbReference type="EMBL" id="ML975419">
    <property type="protein sequence ID" value="KAF1829892.1"/>
    <property type="molecule type" value="Genomic_DNA"/>
</dbReference>
<keyword evidence="16" id="KW-1185">Reference proteome</keyword>
<dbReference type="Gene3D" id="3.90.110.10">
    <property type="entry name" value="Lactate dehydrogenase/glycoside hydrolase, family 4, C-terminal"/>
    <property type="match status" value="1"/>
</dbReference>
<dbReference type="PANTHER" id="PTHR11540">
    <property type="entry name" value="MALATE AND LACTATE DEHYDROGENASE"/>
    <property type="match status" value="1"/>
</dbReference>
<dbReference type="GO" id="GO:0030060">
    <property type="term" value="F:L-malate dehydrogenase (NAD+) activity"/>
    <property type="evidence" value="ECO:0007669"/>
    <property type="project" value="UniProtKB-EC"/>
</dbReference>
<evidence type="ECO:0000256" key="2">
    <source>
        <dbReference type="ARBA" id="ARBA00011738"/>
    </source>
</evidence>
<feature type="domain" description="Lactate/malate dehydrogenase C-terminal" evidence="14">
    <location>
        <begin position="148"/>
        <end position="324"/>
    </location>
</feature>
<dbReference type="InterPro" id="IPR001252">
    <property type="entry name" value="Malate_DH_AS"/>
</dbReference>
<dbReference type="Pfam" id="PF00056">
    <property type="entry name" value="Ldh_1_N"/>
    <property type="match status" value="1"/>
</dbReference>
<dbReference type="PANTHER" id="PTHR11540:SF16">
    <property type="entry name" value="MALATE DEHYDROGENASE, MITOCHONDRIAL"/>
    <property type="match status" value="1"/>
</dbReference>
<comment type="subunit">
    <text evidence="2">Homodimer.</text>
</comment>
<dbReference type="Proteomes" id="UP000800040">
    <property type="component" value="Unassembled WGS sequence"/>
</dbReference>
<organism evidence="15 16">
    <name type="scientific">Decorospora gaudefroyi</name>
    <dbReference type="NCBI Taxonomy" id="184978"/>
    <lineage>
        <taxon>Eukaryota</taxon>
        <taxon>Fungi</taxon>
        <taxon>Dikarya</taxon>
        <taxon>Ascomycota</taxon>
        <taxon>Pezizomycotina</taxon>
        <taxon>Dothideomycetes</taxon>
        <taxon>Pleosporomycetidae</taxon>
        <taxon>Pleosporales</taxon>
        <taxon>Pleosporineae</taxon>
        <taxon>Pleosporaceae</taxon>
        <taxon>Decorospora</taxon>
    </lineage>
</organism>
<feature type="binding site" evidence="10">
    <location>
        <position position="230"/>
    </location>
    <ligand>
        <name>NAD(+)</name>
        <dbReference type="ChEBI" id="CHEBI:57540"/>
    </ligand>
</feature>
<dbReference type="AlphaFoldDB" id="A0A6A5K612"/>
<dbReference type="CDD" id="cd01337">
    <property type="entry name" value="MDH_glyoxysomal_mitochondrial"/>
    <property type="match status" value="1"/>
</dbReference>
<evidence type="ECO:0000256" key="4">
    <source>
        <dbReference type="ARBA" id="ARBA00022532"/>
    </source>
</evidence>
<reference evidence="15" key="1">
    <citation type="submission" date="2020-01" db="EMBL/GenBank/DDBJ databases">
        <authorList>
            <consortium name="DOE Joint Genome Institute"/>
            <person name="Haridas S."/>
            <person name="Albert R."/>
            <person name="Binder M."/>
            <person name="Bloem J."/>
            <person name="Labutti K."/>
            <person name="Salamov A."/>
            <person name="Andreopoulos B."/>
            <person name="Baker S.E."/>
            <person name="Barry K."/>
            <person name="Bills G."/>
            <person name="Bluhm B.H."/>
            <person name="Cannon C."/>
            <person name="Castanera R."/>
            <person name="Culley D.E."/>
            <person name="Daum C."/>
            <person name="Ezra D."/>
            <person name="Gonzalez J.B."/>
            <person name="Henrissat B."/>
            <person name="Kuo A."/>
            <person name="Liang C."/>
            <person name="Lipzen A."/>
            <person name="Lutzoni F."/>
            <person name="Magnuson J."/>
            <person name="Mondo S."/>
            <person name="Nolan M."/>
            <person name="Ohm R."/>
            <person name="Pangilinan J."/>
            <person name="Park H.-J."/>
            <person name="Ramirez L."/>
            <person name="Alfaro M."/>
            <person name="Sun H."/>
            <person name="Tritt A."/>
            <person name="Yoshinaga Y."/>
            <person name="Zwiers L.-H."/>
            <person name="Turgeon B.G."/>
            <person name="Goodwin S.B."/>
            <person name="Spatafora J.W."/>
            <person name="Crous P.W."/>
            <person name="Grigoriev I.V."/>
        </authorList>
    </citation>
    <scope>NUCLEOTIDE SEQUENCE</scope>
    <source>
        <strain evidence="15">P77</strain>
    </source>
</reference>
<feature type="binding site" evidence="10">
    <location>
        <begin position="118"/>
        <end position="120"/>
    </location>
    <ligand>
        <name>NAD(+)</name>
        <dbReference type="ChEBI" id="CHEBI:57540"/>
    </ligand>
</feature>
<comment type="catalytic activity">
    <reaction evidence="7 12">
        <text>(S)-malate + NAD(+) = oxaloacetate + NADH + H(+)</text>
        <dbReference type="Rhea" id="RHEA:21432"/>
        <dbReference type="ChEBI" id="CHEBI:15378"/>
        <dbReference type="ChEBI" id="CHEBI:15589"/>
        <dbReference type="ChEBI" id="CHEBI:16452"/>
        <dbReference type="ChEBI" id="CHEBI:57540"/>
        <dbReference type="ChEBI" id="CHEBI:57945"/>
        <dbReference type="EC" id="1.1.1.37"/>
    </reaction>
</comment>
<dbReference type="Gene3D" id="3.40.50.720">
    <property type="entry name" value="NAD(P)-binding Rossmann-like Domain"/>
    <property type="match status" value="1"/>
</dbReference>
<evidence type="ECO:0000256" key="10">
    <source>
        <dbReference type="PIRSR" id="PIRSR000102-3"/>
    </source>
</evidence>
<feature type="domain" description="Lactate/malate dehydrogenase N-terminal" evidence="13">
    <location>
        <begin position="3"/>
        <end position="146"/>
    </location>
</feature>
<name>A0A6A5K612_9PLEO</name>
<dbReference type="GO" id="GO:0006108">
    <property type="term" value="P:malate metabolic process"/>
    <property type="evidence" value="ECO:0007669"/>
    <property type="project" value="InterPro"/>
</dbReference>
<feature type="binding site" evidence="9">
    <location>
        <position position="88"/>
    </location>
    <ligand>
        <name>substrate</name>
    </ligand>
</feature>
<dbReference type="FunFam" id="3.90.110.10:FF:000009">
    <property type="entry name" value="Malate dehydrogenase"/>
    <property type="match status" value="1"/>
</dbReference>
<evidence type="ECO:0000256" key="12">
    <source>
        <dbReference type="RuleBase" id="RU003405"/>
    </source>
</evidence>
<protein>
    <recommendedName>
        <fullName evidence="3 12">Malate dehydrogenase</fullName>
        <ecNumber evidence="3 12">1.1.1.37</ecNumber>
    </recommendedName>
</protein>
<feature type="active site" description="Proton acceptor" evidence="8">
    <location>
        <position position="179"/>
    </location>
</feature>
<dbReference type="PROSITE" id="PS00068">
    <property type="entry name" value="MDH"/>
    <property type="match status" value="1"/>
</dbReference>
<dbReference type="PIRSF" id="PIRSF000102">
    <property type="entry name" value="Lac_mal_DH"/>
    <property type="match status" value="1"/>
</dbReference>
<evidence type="ECO:0000313" key="16">
    <source>
        <dbReference type="Proteomes" id="UP000800040"/>
    </source>
</evidence>
<dbReference type="InterPro" id="IPR010097">
    <property type="entry name" value="Malate_DH_type1"/>
</dbReference>
<dbReference type="InterPro" id="IPR022383">
    <property type="entry name" value="Lactate/malate_DH_C"/>
</dbReference>
<keyword evidence="4 12" id="KW-0816">Tricarboxylic acid cycle</keyword>
<gene>
    <name evidence="15" type="ORF">BDW02DRAFT_508873</name>
</gene>
<dbReference type="GO" id="GO:0005829">
    <property type="term" value="C:cytosol"/>
    <property type="evidence" value="ECO:0007669"/>
    <property type="project" value="TreeGrafter"/>
</dbReference>
<dbReference type="InterPro" id="IPR015955">
    <property type="entry name" value="Lactate_DH/Glyco_Ohase_4_C"/>
</dbReference>
<evidence type="ECO:0000313" key="15">
    <source>
        <dbReference type="EMBL" id="KAF1829892.1"/>
    </source>
</evidence>
<dbReference type="InterPro" id="IPR036291">
    <property type="entry name" value="NAD(P)-bd_dom_sf"/>
</dbReference>
<dbReference type="SUPFAM" id="SSF51735">
    <property type="entry name" value="NAD(P)-binding Rossmann-fold domains"/>
    <property type="match status" value="1"/>
</dbReference>
<feature type="binding site" evidence="9">
    <location>
        <position position="82"/>
    </location>
    <ligand>
        <name>substrate</name>
    </ligand>
</feature>
<evidence type="ECO:0000256" key="1">
    <source>
        <dbReference type="ARBA" id="ARBA00008824"/>
    </source>
</evidence>
<dbReference type="OrthoDB" id="4069699at2759"/>
<dbReference type="EC" id="1.1.1.37" evidence="3 12"/>
<evidence type="ECO:0000256" key="6">
    <source>
        <dbReference type="ARBA" id="ARBA00023027"/>
    </source>
</evidence>
<evidence type="ECO:0000256" key="7">
    <source>
        <dbReference type="ARBA" id="ARBA00048313"/>
    </source>
</evidence>
<feature type="binding site" evidence="9">
    <location>
        <position position="154"/>
    </location>
    <ligand>
        <name>substrate</name>
    </ligand>
</feature>
<proteinExistence type="inferred from homology"/>
<evidence type="ECO:0000256" key="5">
    <source>
        <dbReference type="ARBA" id="ARBA00023002"/>
    </source>
</evidence>
<evidence type="ECO:0000256" key="8">
    <source>
        <dbReference type="PIRSR" id="PIRSR000102-1"/>
    </source>
</evidence>
<dbReference type="SUPFAM" id="SSF56327">
    <property type="entry name" value="LDH C-terminal domain-like"/>
    <property type="match status" value="1"/>
</dbReference>
<evidence type="ECO:0000259" key="14">
    <source>
        <dbReference type="Pfam" id="PF02866"/>
    </source>
</evidence>
<evidence type="ECO:0000259" key="13">
    <source>
        <dbReference type="Pfam" id="PF00056"/>
    </source>
</evidence>
<dbReference type="InterPro" id="IPR001557">
    <property type="entry name" value="L-lactate/malate_DH"/>
</dbReference>
<evidence type="ECO:0000256" key="3">
    <source>
        <dbReference type="ARBA" id="ARBA00012995"/>
    </source>
</evidence>
<dbReference type="FunFam" id="3.40.50.720:FF:000013">
    <property type="entry name" value="Malate dehydrogenase"/>
    <property type="match status" value="1"/>
</dbReference>
<evidence type="ECO:0000256" key="9">
    <source>
        <dbReference type="PIRSR" id="PIRSR000102-2"/>
    </source>
</evidence>
<keyword evidence="5 11" id="KW-0560">Oxidoreductase</keyword>
<comment type="similarity">
    <text evidence="1">Belongs to the LDH/MDH superfamily. MDH type 1 family.</text>
</comment>
<dbReference type="NCBIfam" id="TIGR01772">
    <property type="entry name" value="MDH_euk_gproteo"/>
    <property type="match status" value="1"/>
</dbReference>
<dbReference type="GO" id="GO:0006099">
    <property type="term" value="P:tricarboxylic acid cycle"/>
    <property type="evidence" value="ECO:0007669"/>
    <property type="project" value="UniProtKB-KW"/>
</dbReference>
<feature type="binding site" evidence="10">
    <location>
        <begin position="8"/>
        <end position="14"/>
    </location>
    <ligand>
        <name>NAD(+)</name>
        <dbReference type="ChEBI" id="CHEBI:57540"/>
    </ligand>
</feature>
<keyword evidence="6 10" id="KW-0520">NAD</keyword>
<feature type="binding site" evidence="9">
    <location>
        <position position="120"/>
    </location>
    <ligand>
        <name>substrate</name>
    </ligand>
</feature>
<evidence type="ECO:0000256" key="11">
    <source>
        <dbReference type="RuleBase" id="RU003369"/>
    </source>
</evidence>
<dbReference type="InterPro" id="IPR001236">
    <property type="entry name" value="Lactate/malate_DH_N"/>
</dbReference>